<dbReference type="Proteomes" id="UP001165381">
    <property type="component" value="Unassembled WGS sequence"/>
</dbReference>
<name>A0ABT0QFB7_9FLAO</name>
<dbReference type="InterPro" id="IPR008969">
    <property type="entry name" value="CarboxyPept-like_regulatory"/>
</dbReference>
<accession>A0ABT0QFB7</accession>
<sequence length="144" mass="15862">MKTQLKFPKKSALSTIGYVAVLMITTLMFNPVYGQSEKTPSTEVAQNERTIKGIISNEEGPLETASITLKGSKIGTVSNSKGEFTFPKSLKTGDVLLISYLGYDTIEVKIKDDTTFIKPMLTEDLIEFVGALNTDKPYKSKRSN</sequence>
<dbReference type="Pfam" id="PF13715">
    <property type="entry name" value="CarbopepD_reg_2"/>
    <property type="match status" value="1"/>
</dbReference>
<keyword evidence="1" id="KW-0472">Membrane</keyword>
<evidence type="ECO:0000313" key="3">
    <source>
        <dbReference type="Proteomes" id="UP001165381"/>
    </source>
</evidence>
<evidence type="ECO:0000313" key="2">
    <source>
        <dbReference type="EMBL" id="MCL6295697.1"/>
    </source>
</evidence>
<proteinExistence type="predicted"/>
<evidence type="ECO:0000256" key="1">
    <source>
        <dbReference type="SAM" id="Phobius"/>
    </source>
</evidence>
<dbReference type="RefSeq" id="WP_249973275.1">
    <property type="nucleotide sequence ID" value="NZ_JAMFLZ010000004.1"/>
</dbReference>
<protein>
    <submittedName>
        <fullName evidence="2">Carboxypeptidase-like regulatory domain-containing protein</fullName>
    </submittedName>
</protein>
<keyword evidence="3" id="KW-1185">Reference proteome</keyword>
<keyword evidence="1" id="KW-1133">Transmembrane helix</keyword>
<gene>
    <name evidence="2" type="ORF">M3P09_11870</name>
</gene>
<keyword evidence="1" id="KW-0812">Transmembrane</keyword>
<dbReference type="EMBL" id="JAMFLZ010000004">
    <property type="protein sequence ID" value="MCL6295697.1"/>
    <property type="molecule type" value="Genomic_DNA"/>
</dbReference>
<organism evidence="2 3">
    <name type="scientific">Jejuia spongiicola</name>
    <dbReference type="NCBI Taxonomy" id="2942207"/>
    <lineage>
        <taxon>Bacteria</taxon>
        <taxon>Pseudomonadati</taxon>
        <taxon>Bacteroidota</taxon>
        <taxon>Flavobacteriia</taxon>
        <taxon>Flavobacteriales</taxon>
        <taxon>Flavobacteriaceae</taxon>
        <taxon>Jejuia</taxon>
    </lineage>
</organism>
<feature type="transmembrane region" description="Helical" evidence="1">
    <location>
        <begin position="12"/>
        <end position="33"/>
    </location>
</feature>
<comment type="caution">
    <text evidence="2">The sequence shown here is derived from an EMBL/GenBank/DDBJ whole genome shotgun (WGS) entry which is preliminary data.</text>
</comment>
<reference evidence="2" key="1">
    <citation type="submission" date="2022-05" db="EMBL/GenBank/DDBJ databases">
        <authorList>
            <person name="Park J.-S."/>
        </authorList>
    </citation>
    <scope>NUCLEOTIDE SEQUENCE</scope>
    <source>
        <strain evidence="2">2012CJ34-3</strain>
    </source>
</reference>
<dbReference type="SUPFAM" id="SSF49464">
    <property type="entry name" value="Carboxypeptidase regulatory domain-like"/>
    <property type="match status" value="1"/>
</dbReference>